<dbReference type="OrthoDB" id="10254570at2759"/>
<dbReference type="Proteomes" id="UP000838756">
    <property type="component" value="Unassembled WGS sequence"/>
</dbReference>
<evidence type="ECO:0000313" key="3">
    <source>
        <dbReference type="Proteomes" id="UP000838756"/>
    </source>
</evidence>
<accession>A0A8S4RIU4</accession>
<reference evidence="2" key="1">
    <citation type="submission" date="2022-03" db="EMBL/GenBank/DDBJ databases">
        <authorList>
            <person name="Lindestad O."/>
        </authorList>
    </citation>
    <scope>NUCLEOTIDE SEQUENCE</scope>
</reference>
<gene>
    <name evidence="2" type="primary">jg10503</name>
    <name evidence="2" type="ORF">PAEG_LOCUS14664</name>
</gene>
<dbReference type="EMBL" id="CAKXAJ010025264">
    <property type="protein sequence ID" value="CAH2237375.1"/>
    <property type="molecule type" value="Genomic_DNA"/>
</dbReference>
<comment type="caution">
    <text evidence="2">The sequence shown here is derived from an EMBL/GenBank/DDBJ whole genome shotgun (WGS) entry which is preliminary data.</text>
</comment>
<evidence type="ECO:0000313" key="2">
    <source>
        <dbReference type="EMBL" id="CAH2237375.1"/>
    </source>
</evidence>
<dbReference type="AlphaFoldDB" id="A0A8S4RIU4"/>
<evidence type="ECO:0000256" key="1">
    <source>
        <dbReference type="SAM" id="MobiDB-lite"/>
    </source>
</evidence>
<organism evidence="2 3">
    <name type="scientific">Pararge aegeria aegeria</name>
    <dbReference type="NCBI Taxonomy" id="348720"/>
    <lineage>
        <taxon>Eukaryota</taxon>
        <taxon>Metazoa</taxon>
        <taxon>Ecdysozoa</taxon>
        <taxon>Arthropoda</taxon>
        <taxon>Hexapoda</taxon>
        <taxon>Insecta</taxon>
        <taxon>Pterygota</taxon>
        <taxon>Neoptera</taxon>
        <taxon>Endopterygota</taxon>
        <taxon>Lepidoptera</taxon>
        <taxon>Glossata</taxon>
        <taxon>Ditrysia</taxon>
        <taxon>Papilionoidea</taxon>
        <taxon>Nymphalidae</taxon>
        <taxon>Satyrinae</taxon>
        <taxon>Satyrini</taxon>
        <taxon>Parargina</taxon>
        <taxon>Pararge</taxon>
    </lineage>
</organism>
<feature type="region of interest" description="Disordered" evidence="1">
    <location>
        <begin position="224"/>
        <end position="265"/>
    </location>
</feature>
<keyword evidence="3" id="KW-1185">Reference proteome</keyword>
<sequence length="265" mass="29816">MDVRVPRCWNGSPELVNALLVDPRRGRRTTLGASQAAAGFELTVPPERSSKGCSRQDVLDDFEKSKACRYPHDVFLDFLRKITKCWKIRTQPPESEVELQPNVLPLLLDQFIFRACYKDEASRKDSQSRQLIGRIVQAFCPILPKLKHFVFAFTIIYAKGGTNQQLLCLLNTFDDINPTQALKIPLSPNIPMFKLQRLSHPLARRGREVQNATIIRAVGAGTHGLRAHDGSSLIPHRNTPGGHSSEQIHGQEPETELWGEEKHLG</sequence>
<proteinExistence type="predicted"/>
<protein>
    <submittedName>
        <fullName evidence="2">Jg10503 protein</fullName>
    </submittedName>
</protein>
<name>A0A8S4RIU4_9NEOP</name>